<feature type="compositionally biased region" description="Basic residues" evidence="2">
    <location>
        <begin position="127"/>
        <end position="142"/>
    </location>
</feature>
<name>A0A699I5L3_TANCI</name>
<feature type="compositionally biased region" description="Gly residues" evidence="2">
    <location>
        <begin position="363"/>
        <end position="374"/>
    </location>
</feature>
<evidence type="ECO:0000256" key="2">
    <source>
        <dbReference type="SAM" id="MobiDB-lite"/>
    </source>
</evidence>
<sequence length="464" mass="52536">GQCKVLTDTNFDEMTYVHLLEILKRLVPNGFEKVGYDNRFEIDMYVDHFGYDIMEMVEWDRNEELRKTRIKSELDSSDDDYHYSDDDLEGIENERCVGKRGNKHRVLPKKVRTSLFRGDEGNQASKKPVKKHVKKPVKKPINKKPDSQSREGITIMSDSHKGLIDAINDWLPDAEHKNCTRHANAYDYLIQRNPNSWSRAFFEMDTRCASFENKISESFKRAILGPRMKPIITLLKEIRLYIMQRIVAMNKLSFSLEDTITPSIRKREWIVFPSGFQELEVRKGDQSYGVSLQHKGHNKASCKKDPQPKHEVEKKLPGRKKQEFMGQCASRGGGRSGRGDGNDGGGSGNGVNDGSGSVVNDGSGSGERGGGRAGGRGKRGGKGSGKGSRGSVFLSSSICGILTAEEEYQLELDEQAFRECIEEQAIAQAKIDAEQEKMNKERREDHEWEKRMITLILQISKKNL</sequence>
<evidence type="ECO:0000313" key="3">
    <source>
        <dbReference type="EMBL" id="GEY96232.1"/>
    </source>
</evidence>
<dbReference type="PANTHER" id="PTHR31973:SF189">
    <property type="entry name" value="TRANSPOSASE, MUDR, PLANT, MULE TRANSPOSASE DOMAIN PROTEIN-RELATED"/>
    <property type="match status" value="1"/>
</dbReference>
<gene>
    <name evidence="3" type="ORF">Tci_468206</name>
</gene>
<feature type="compositionally biased region" description="Basic and acidic residues" evidence="2">
    <location>
        <begin position="302"/>
        <end position="323"/>
    </location>
</feature>
<feature type="region of interest" description="Disordered" evidence="2">
    <location>
        <begin position="291"/>
        <end position="390"/>
    </location>
</feature>
<dbReference type="EMBL" id="BKCJ010226756">
    <property type="protein sequence ID" value="GEY96232.1"/>
    <property type="molecule type" value="Genomic_DNA"/>
</dbReference>
<reference evidence="3" key="1">
    <citation type="journal article" date="2019" name="Sci. Rep.">
        <title>Draft genome of Tanacetum cinerariifolium, the natural source of mosquito coil.</title>
        <authorList>
            <person name="Yamashiro T."/>
            <person name="Shiraishi A."/>
            <person name="Satake H."/>
            <person name="Nakayama K."/>
        </authorList>
    </citation>
    <scope>NUCLEOTIDE SEQUENCE</scope>
</reference>
<organism evidence="3">
    <name type="scientific">Tanacetum cinerariifolium</name>
    <name type="common">Dalmatian daisy</name>
    <name type="synonym">Chrysanthemum cinerariifolium</name>
    <dbReference type="NCBI Taxonomy" id="118510"/>
    <lineage>
        <taxon>Eukaryota</taxon>
        <taxon>Viridiplantae</taxon>
        <taxon>Streptophyta</taxon>
        <taxon>Embryophyta</taxon>
        <taxon>Tracheophyta</taxon>
        <taxon>Spermatophyta</taxon>
        <taxon>Magnoliopsida</taxon>
        <taxon>eudicotyledons</taxon>
        <taxon>Gunneridae</taxon>
        <taxon>Pentapetalae</taxon>
        <taxon>asterids</taxon>
        <taxon>campanulids</taxon>
        <taxon>Asterales</taxon>
        <taxon>Asteraceae</taxon>
        <taxon>Asteroideae</taxon>
        <taxon>Anthemideae</taxon>
        <taxon>Anthemidinae</taxon>
        <taxon>Tanacetum</taxon>
    </lineage>
</organism>
<feature type="compositionally biased region" description="Gly residues" evidence="2">
    <location>
        <begin position="342"/>
        <end position="353"/>
    </location>
</feature>
<keyword evidence="1" id="KW-0175">Coiled coil</keyword>
<dbReference type="PANTHER" id="PTHR31973">
    <property type="entry name" value="POLYPROTEIN, PUTATIVE-RELATED"/>
    <property type="match status" value="1"/>
</dbReference>
<proteinExistence type="predicted"/>
<comment type="caution">
    <text evidence="3">The sequence shown here is derived from an EMBL/GenBank/DDBJ whole genome shotgun (WGS) entry which is preliminary data.</text>
</comment>
<evidence type="ECO:0000256" key="1">
    <source>
        <dbReference type="SAM" id="Coils"/>
    </source>
</evidence>
<accession>A0A699I5L3</accession>
<feature type="non-terminal residue" evidence="3">
    <location>
        <position position="1"/>
    </location>
</feature>
<feature type="coiled-coil region" evidence="1">
    <location>
        <begin position="424"/>
        <end position="451"/>
    </location>
</feature>
<feature type="region of interest" description="Disordered" evidence="2">
    <location>
        <begin position="119"/>
        <end position="149"/>
    </location>
</feature>
<dbReference type="AlphaFoldDB" id="A0A699I5L3"/>
<protein>
    <submittedName>
        <fullName evidence="3">Uncharacterized protein</fullName>
    </submittedName>
</protein>